<gene>
    <name evidence="9" type="ORF">GCM10023143_01140</name>
</gene>
<feature type="domain" description="ABC3 transporter permease C-terminal" evidence="7">
    <location>
        <begin position="278"/>
        <end position="397"/>
    </location>
</feature>
<organism evidence="9 10">
    <name type="scientific">Compostibacter hankyongensis</name>
    <dbReference type="NCBI Taxonomy" id="1007089"/>
    <lineage>
        <taxon>Bacteria</taxon>
        <taxon>Pseudomonadati</taxon>
        <taxon>Bacteroidota</taxon>
        <taxon>Chitinophagia</taxon>
        <taxon>Chitinophagales</taxon>
        <taxon>Chitinophagaceae</taxon>
        <taxon>Compostibacter</taxon>
    </lineage>
</organism>
<dbReference type="PANTHER" id="PTHR30572:SF18">
    <property type="entry name" value="ABC-TYPE MACROLIDE FAMILY EXPORT SYSTEM PERMEASE COMPONENT 2"/>
    <property type="match status" value="1"/>
</dbReference>
<dbReference type="InterPro" id="IPR025857">
    <property type="entry name" value="MacB_PCD"/>
</dbReference>
<protein>
    <submittedName>
        <fullName evidence="9">ABC transporter permease</fullName>
    </submittedName>
</protein>
<comment type="subcellular location">
    <subcellularLocation>
        <location evidence="1">Cell membrane</location>
        <topology evidence="1">Multi-pass membrane protein</topology>
    </subcellularLocation>
</comment>
<dbReference type="InterPro" id="IPR003838">
    <property type="entry name" value="ABC3_permease_C"/>
</dbReference>
<dbReference type="Pfam" id="PF12704">
    <property type="entry name" value="MacB_PCD"/>
    <property type="match status" value="2"/>
</dbReference>
<evidence type="ECO:0000256" key="5">
    <source>
        <dbReference type="ARBA" id="ARBA00023136"/>
    </source>
</evidence>
<keyword evidence="4 6" id="KW-1133">Transmembrane helix</keyword>
<feature type="transmembrane region" description="Helical" evidence="6">
    <location>
        <begin position="318"/>
        <end position="348"/>
    </location>
</feature>
<feature type="transmembrane region" description="Helical" evidence="6">
    <location>
        <begin position="414"/>
        <end position="437"/>
    </location>
</feature>
<dbReference type="RefSeq" id="WP_344973657.1">
    <property type="nucleotide sequence ID" value="NZ_BAABFN010000001.1"/>
</dbReference>
<keyword evidence="10" id="KW-1185">Reference proteome</keyword>
<keyword evidence="3 6" id="KW-0812">Transmembrane</keyword>
<feature type="transmembrane region" description="Helical" evidence="6">
    <location>
        <begin position="672"/>
        <end position="693"/>
    </location>
</feature>
<evidence type="ECO:0000256" key="3">
    <source>
        <dbReference type="ARBA" id="ARBA00022692"/>
    </source>
</evidence>
<evidence type="ECO:0000256" key="1">
    <source>
        <dbReference type="ARBA" id="ARBA00004651"/>
    </source>
</evidence>
<keyword evidence="5 6" id="KW-0472">Membrane</keyword>
<sequence length="792" mass="88342">MLRNYFKTALRQLWKSKLFTAVNLIGLSVGLASIMALLIGVYMYYTTDNMHKDKNRMYFLKTIDKTGEKGYTLTTYPLLGEILRTCPEVEAATHIQQWYSPWLKNGDKELQENTFFVDTGFFKVFSFPLKYGNPEIALKEKYSVVLSDKTARGLFGNINPVGKVIYADDTAQLTVTGVLEPIPANSTLRADVFLTTAFLKNDKDFSGAANWYNGFAVNFLKLKPGASIPLFNTKIDKLVKLNYDKSRNTDIVKAFPFAKFKDEGDAITKIIIKGSIATAGFILLIVLVNLINLNAAAMYTRVKEVAVRKIIGSSRKKIIIQFCIENGILVLISLMLAALLFLYVLLPLLNKVYGSRFPDMALNLREDYPFVLSIFAMGIVVAVAAGTLPVIRLISLPVADAVKGRLLKAGSSKYLRNVFITVQFALAVVFICITVILNRQIDYMKNASLGFDKDHTVTASLDLSFKDPKADSSYFSMVLNELKSNPDIKGISTSSVIPTAYDDNYNTYYDPATNKEVSMRHAGVDAGYITTFGISLVEGRNFNDDLAASEKSSLMINRKAMQALGWTSIEGKQLKQRGDNTTYKVVGVMENFNYQNMQSGIEPVLHWYTGKPGLFNNYLSLNIRGHKKAIMTKLEHYFRSMPSRRTFAYDYMDERVSNQYKLIDGVLKITNFVALLTIIVSCMGMFGLISLFAKQRVKEIGVRKALGATVSGIVMLLSKDFILFVGIACLIAFPVAWWAMNAWLQDFANHITIHLWMFAISGIIAVVIAALTVSIQALKAAVANPVKSLRTE</sequence>
<reference evidence="10" key="1">
    <citation type="journal article" date="2019" name="Int. J. Syst. Evol. Microbiol.">
        <title>The Global Catalogue of Microorganisms (GCM) 10K type strain sequencing project: providing services to taxonomists for standard genome sequencing and annotation.</title>
        <authorList>
            <consortium name="The Broad Institute Genomics Platform"/>
            <consortium name="The Broad Institute Genome Sequencing Center for Infectious Disease"/>
            <person name="Wu L."/>
            <person name="Ma J."/>
        </authorList>
    </citation>
    <scope>NUCLEOTIDE SEQUENCE [LARGE SCALE GENOMIC DNA]</scope>
    <source>
        <strain evidence="10">JCM 17664</strain>
    </source>
</reference>
<comment type="caution">
    <text evidence="9">The sequence shown here is derived from an EMBL/GenBank/DDBJ whole genome shotgun (WGS) entry which is preliminary data.</text>
</comment>
<evidence type="ECO:0000256" key="6">
    <source>
        <dbReference type="SAM" id="Phobius"/>
    </source>
</evidence>
<feature type="transmembrane region" description="Helical" evidence="6">
    <location>
        <begin position="21"/>
        <end position="45"/>
    </location>
</feature>
<feature type="transmembrane region" description="Helical" evidence="6">
    <location>
        <begin position="753"/>
        <end position="778"/>
    </location>
</feature>
<evidence type="ECO:0000259" key="7">
    <source>
        <dbReference type="Pfam" id="PF02687"/>
    </source>
</evidence>
<name>A0ABP8FC80_9BACT</name>
<feature type="domain" description="MacB-like periplasmic core" evidence="8">
    <location>
        <begin position="492"/>
        <end position="595"/>
    </location>
</feature>
<dbReference type="EMBL" id="BAABFN010000001">
    <property type="protein sequence ID" value="GAA4300311.1"/>
    <property type="molecule type" value="Genomic_DNA"/>
</dbReference>
<dbReference type="PANTHER" id="PTHR30572">
    <property type="entry name" value="MEMBRANE COMPONENT OF TRANSPORTER-RELATED"/>
    <property type="match status" value="1"/>
</dbReference>
<feature type="transmembrane region" description="Helical" evidence="6">
    <location>
        <begin position="276"/>
        <end position="297"/>
    </location>
</feature>
<keyword evidence="2" id="KW-1003">Cell membrane</keyword>
<dbReference type="Pfam" id="PF02687">
    <property type="entry name" value="FtsX"/>
    <property type="match status" value="2"/>
</dbReference>
<evidence type="ECO:0000256" key="2">
    <source>
        <dbReference type="ARBA" id="ARBA00022475"/>
    </source>
</evidence>
<accession>A0ABP8FC80</accession>
<proteinExistence type="predicted"/>
<dbReference type="Proteomes" id="UP001501207">
    <property type="component" value="Unassembled WGS sequence"/>
</dbReference>
<evidence type="ECO:0000259" key="8">
    <source>
        <dbReference type="Pfam" id="PF12704"/>
    </source>
</evidence>
<evidence type="ECO:0000313" key="9">
    <source>
        <dbReference type="EMBL" id="GAA4300311.1"/>
    </source>
</evidence>
<feature type="domain" description="MacB-like periplasmic core" evidence="8">
    <location>
        <begin position="20"/>
        <end position="237"/>
    </location>
</feature>
<feature type="domain" description="ABC3 transporter permease C-terminal" evidence="7">
    <location>
        <begin position="671"/>
        <end position="784"/>
    </location>
</feature>
<evidence type="ECO:0000313" key="10">
    <source>
        <dbReference type="Proteomes" id="UP001501207"/>
    </source>
</evidence>
<feature type="transmembrane region" description="Helical" evidence="6">
    <location>
        <begin position="368"/>
        <end position="394"/>
    </location>
</feature>
<feature type="transmembrane region" description="Helical" evidence="6">
    <location>
        <begin position="705"/>
        <end position="733"/>
    </location>
</feature>
<dbReference type="InterPro" id="IPR050250">
    <property type="entry name" value="Macrolide_Exporter_MacB"/>
</dbReference>
<evidence type="ECO:0000256" key="4">
    <source>
        <dbReference type="ARBA" id="ARBA00022989"/>
    </source>
</evidence>